<dbReference type="Proteomes" id="UP000789920">
    <property type="component" value="Unassembled WGS sequence"/>
</dbReference>
<evidence type="ECO:0000313" key="1">
    <source>
        <dbReference type="EMBL" id="CAG8483908.1"/>
    </source>
</evidence>
<evidence type="ECO:0000313" key="2">
    <source>
        <dbReference type="Proteomes" id="UP000789920"/>
    </source>
</evidence>
<reference evidence="1" key="1">
    <citation type="submission" date="2021-06" db="EMBL/GenBank/DDBJ databases">
        <authorList>
            <person name="Kallberg Y."/>
            <person name="Tangrot J."/>
            <person name="Rosling A."/>
        </authorList>
    </citation>
    <scope>NUCLEOTIDE SEQUENCE</scope>
    <source>
        <strain evidence="1">MA461A</strain>
    </source>
</reference>
<sequence length="625" mass="71522">MKWIEIIFASWIFLIITCFVFFELKWNHDFMSEKKSTRHPYICSEVYKKLPNFTWNEFNERVQHGANFVVCGGLVVDVHKWMHSHPGGFHIIRRVVGSDITNDFYNKHQNISITEEFDEPCIPILSTEGFSRKNSTIHKYIHHLQGRHTVEEKSNFATRIDILNSNYYKKVPIAQHTHSKLAIQKMASMVIGKIEKVEKDHMSDKFSLITTSTGSQSSQIGYYNNELFSSIENKFHRYKLTSKAIVNVNKKIPIMRFTFTKIYQHKNYNNERFYPGNYVELFAKVKGQMVTRKYCPLEGTISKSFSIYVKIYSDGLLSRHLNKQLLGYEILVRGPFNIELSPYVGPLLFTPKGSLLNPNSIDGCWDELYMIAGGTGVTPMLQLIRYHLEQSAKQINDHYKMHLLYASDTVQDIIDGILLEDLALTSRGLFTVAYCLANPPDEWKGLSGIIDSNLITEWLSKMGCKLYPFLSEQQQSSLNAGTILFGHSIRDIDAYNFQDDQKKSTQPFISSLSQVNKEISEDFNNNKFSLQRKLSKQNSQLSSTLYTLSSALRTDNLQESSSLSSSVITTSEDETGSMTRAIRGISPLFDKNSGTITSHRKIIVCGPNEMIKVVENILCNMGFDE</sequence>
<organism evidence="1 2">
    <name type="scientific">Racocetra persica</name>
    <dbReference type="NCBI Taxonomy" id="160502"/>
    <lineage>
        <taxon>Eukaryota</taxon>
        <taxon>Fungi</taxon>
        <taxon>Fungi incertae sedis</taxon>
        <taxon>Mucoromycota</taxon>
        <taxon>Glomeromycotina</taxon>
        <taxon>Glomeromycetes</taxon>
        <taxon>Diversisporales</taxon>
        <taxon>Gigasporaceae</taxon>
        <taxon>Racocetra</taxon>
    </lineage>
</organism>
<protein>
    <submittedName>
        <fullName evidence="1">9443_t:CDS:1</fullName>
    </submittedName>
</protein>
<keyword evidence="2" id="KW-1185">Reference proteome</keyword>
<feature type="non-terminal residue" evidence="1">
    <location>
        <position position="625"/>
    </location>
</feature>
<gene>
    <name evidence="1" type="ORF">RPERSI_LOCUS1100</name>
</gene>
<name>A0ACA9KNE9_9GLOM</name>
<proteinExistence type="predicted"/>
<accession>A0ACA9KNE9</accession>
<dbReference type="EMBL" id="CAJVQC010000921">
    <property type="protein sequence ID" value="CAG8483908.1"/>
    <property type="molecule type" value="Genomic_DNA"/>
</dbReference>
<comment type="caution">
    <text evidence="1">The sequence shown here is derived from an EMBL/GenBank/DDBJ whole genome shotgun (WGS) entry which is preliminary data.</text>
</comment>